<dbReference type="EC" id="2.7.7.13" evidence="4"/>
<evidence type="ECO:0000256" key="2">
    <source>
        <dbReference type="ARBA" id="ARBA00022695"/>
    </source>
</evidence>
<evidence type="ECO:0000313" key="5">
    <source>
        <dbReference type="Proteomes" id="UP000031631"/>
    </source>
</evidence>
<dbReference type="Pfam" id="PF00483">
    <property type="entry name" value="NTP_transferase"/>
    <property type="match status" value="1"/>
</dbReference>
<dbReference type="InterPro" id="IPR029044">
    <property type="entry name" value="Nucleotide-diphossugar_trans"/>
</dbReference>
<dbReference type="PANTHER" id="PTHR43584">
    <property type="entry name" value="NUCLEOTIDYL TRANSFERASE"/>
    <property type="match status" value="1"/>
</dbReference>
<dbReference type="AlphaFoldDB" id="A0A7U6JHG3"/>
<dbReference type="InterPro" id="IPR054790">
    <property type="entry name" value="MurU"/>
</dbReference>
<keyword evidence="2 4" id="KW-0548">Nucleotidyltransferase</keyword>
<dbReference type="RefSeq" id="WP_041064589.1">
    <property type="nucleotide sequence ID" value="NZ_AP012273.1"/>
</dbReference>
<dbReference type="NCBIfam" id="NF045761">
    <property type="entry name" value="NAMPUrTaseMurU"/>
    <property type="match status" value="1"/>
</dbReference>
<dbReference type="Gene3D" id="3.90.550.10">
    <property type="entry name" value="Spore Coat Polysaccharide Biosynthesis Protein SpsA, Chain A"/>
    <property type="match status" value="1"/>
</dbReference>
<dbReference type="Proteomes" id="UP000031631">
    <property type="component" value="Chromosome"/>
</dbReference>
<evidence type="ECO:0000259" key="3">
    <source>
        <dbReference type="Pfam" id="PF00483"/>
    </source>
</evidence>
<dbReference type="InterPro" id="IPR050065">
    <property type="entry name" value="GlmU-like"/>
</dbReference>
<evidence type="ECO:0000256" key="1">
    <source>
        <dbReference type="ARBA" id="ARBA00022679"/>
    </source>
</evidence>
<dbReference type="CDD" id="cd06422">
    <property type="entry name" value="NTP_transferase_like_1"/>
    <property type="match status" value="1"/>
</dbReference>
<accession>A0A7U6JHG3</accession>
<gene>
    <name evidence="4" type="ORF">TBH_C0249</name>
</gene>
<protein>
    <submittedName>
        <fullName evidence="4">Mannose-1-phosphate guanylyltransferase</fullName>
        <ecNumber evidence="4">2.7.7.13</ecNumber>
    </submittedName>
</protein>
<organism evidence="4 5">
    <name type="scientific">Thiolapillus brandeum</name>
    <dbReference type="NCBI Taxonomy" id="1076588"/>
    <lineage>
        <taxon>Bacteria</taxon>
        <taxon>Pseudomonadati</taxon>
        <taxon>Pseudomonadota</taxon>
        <taxon>Gammaproteobacteria</taxon>
        <taxon>Chromatiales</taxon>
        <taxon>Sedimenticolaceae</taxon>
        <taxon>Thiolapillus</taxon>
    </lineage>
</organism>
<dbReference type="KEGG" id="tbn:TBH_C0249"/>
<sequence length="231" mass="25429">MVSPRTAMILAAGRGERLRPLTDHVPKPLLEVGGKPLIVWHLEKLAAAGFTDVVINHAHLGRQIEDALGDGRRWGLHIHYSVEGEGQALETGGGICKALPLLGDHPFLFISGDVFSDVDYARLELAESDLAQLLLVKNPPHHPQGDFFLHQGRVHMRGEPRLTFSGIGICDPRLFEGCKCVPFRLAPLLRYAMTKGLVGGSHHEGYWLDVGTPERYQQLKARLEHGTGNHA</sequence>
<proteinExistence type="predicted"/>
<dbReference type="EMBL" id="AP012273">
    <property type="protein sequence ID" value="BAO43195.1"/>
    <property type="molecule type" value="Genomic_DNA"/>
</dbReference>
<keyword evidence="1 4" id="KW-0808">Transferase</keyword>
<dbReference type="SUPFAM" id="SSF53448">
    <property type="entry name" value="Nucleotide-diphospho-sugar transferases"/>
    <property type="match status" value="1"/>
</dbReference>
<dbReference type="PANTHER" id="PTHR43584:SF8">
    <property type="entry name" value="N-ACETYLMURAMATE ALPHA-1-PHOSPHATE URIDYLYLTRANSFERASE"/>
    <property type="match status" value="1"/>
</dbReference>
<dbReference type="InterPro" id="IPR005835">
    <property type="entry name" value="NTP_transferase_dom"/>
</dbReference>
<reference evidence="4 5" key="1">
    <citation type="journal article" date="2014" name="PLoS ONE">
        <title>Physiological and genomic features of a novel sulfur-oxidizing gammaproteobacterium belonging to a previously uncultivated symbiotic lineage isolated from a hydrothermal vent.</title>
        <authorList>
            <person name="Nunoura T."/>
            <person name="Takaki Y."/>
            <person name="Kazama H."/>
            <person name="Kakuta J."/>
            <person name="Shimamura S."/>
            <person name="Makita H."/>
            <person name="Hirai M."/>
            <person name="Miyazaki M."/>
            <person name="Takai K."/>
        </authorList>
    </citation>
    <scope>NUCLEOTIDE SEQUENCE [LARGE SCALE GENOMIC DNA]</scope>
    <source>
        <strain evidence="4 5">Hiromi1</strain>
    </source>
</reference>
<evidence type="ECO:0000313" key="4">
    <source>
        <dbReference type="EMBL" id="BAO43195.1"/>
    </source>
</evidence>
<keyword evidence="5" id="KW-1185">Reference proteome</keyword>
<dbReference type="GO" id="GO:0004475">
    <property type="term" value="F:mannose-1-phosphate guanylyltransferase (GTP) activity"/>
    <property type="evidence" value="ECO:0007669"/>
    <property type="project" value="UniProtKB-EC"/>
</dbReference>
<feature type="domain" description="Nucleotidyl transferase" evidence="3">
    <location>
        <begin position="7"/>
        <end position="123"/>
    </location>
</feature>
<name>A0A7U6JHG3_9GAMM</name>